<evidence type="ECO:0000256" key="3">
    <source>
        <dbReference type="PROSITE-ProRule" id="PRU00023"/>
    </source>
</evidence>
<comment type="caution">
    <text evidence="4">The sequence shown here is derived from an EMBL/GenBank/DDBJ whole genome shotgun (WGS) entry which is preliminary data.</text>
</comment>
<organism evidence="4 5">
    <name type="scientific">Coniosporium apollinis</name>
    <dbReference type="NCBI Taxonomy" id="61459"/>
    <lineage>
        <taxon>Eukaryota</taxon>
        <taxon>Fungi</taxon>
        <taxon>Dikarya</taxon>
        <taxon>Ascomycota</taxon>
        <taxon>Pezizomycotina</taxon>
        <taxon>Dothideomycetes</taxon>
        <taxon>Dothideomycetes incertae sedis</taxon>
        <taxon>Coniosporium</taxon>
    </lineage>
</organism>
<dbReference type="SMART" id="SM00248">
    <property type="entry name" value="ANK"/>
    <property type="match status" value="3"/>
</dbReference>
<evidence type="ECO:0000256" key="2">
    <source>
        <dbReference type="ARBA" id="ARBA00023043"/>
    </source>
</evidence>
<dbReference type="PANTHER" id="PTHR24189">
    <property type="entry name" value="MYOTROPHIN"/>
    <property type="match status" value="1"/>
</dbReference>
<proteinExistence type="predicted"/>
<protein>
    <recommendedName>
        <fullName evidence="6">Ankyrin</fullName>
    </recommendedName>
</protein>
<feature type="repeat" description="ANK" evidence="3">
    <location>
        <begin position="206"/>
        <end position="238"/>
    </location>
</feature>
<dbReference type="SUPFAM" id="SSF48403">
    <property type="entry name" value="Ankyrin repeat"/>
    <property type="match status" value="1"/>
</dbReference>
<dbReference type="Pfam" id="PF12796">
    <property type="entry name" value="Ank_2"/>
    <property type="match status" value="1"/>
</dbReference>
<dbReference type="InterPro" id="IPR036770">
    <property type="entry name" value="Ankyrin_rpt-contain_sf"/>
</dbReference>
<dbReference type="InterPro" id="IPR002110">
    <property type="entry name" value="Ankyrin_rpt"/>
</dbReference>
<evidence type="ECO:0000313" key="4">
    <source>
        <dbReference type="EMBL" id="KAJ9659573.1"/>
    </source>
</evidence>
<evidence type="ECO:0008006" key="6">
    <source>
        <dbReference type="Google" id="ProtNLM"/>
    </source>
</evidence>
<evidence type="ECO:0000256" key="1">
    <source>
        <dbReference type="ARBA" id="ARBA00022737"/>
    </source>
</evidence>
<dbReference type="PROSITE" id="PS50088">
    <property type="entry name" value="ANK_REPEAT"/>
    <property type="match status" value="1"/>
</dbReference>
<dbReference type="InterPro" id="IPR050745">
    <property type="entry name" value="Multifunctional_regulatory"/>
</dbReference>
<gene>
    <name evidence="4" type="ORF">H2201_007322</name>
</gene>
<accession>A0ABQ9NJP4</accession>
<keyword evidence="5" id="KW-1185">Reference proteome</keyword>
<keyword evidence="2 3" id="KW-0040">ANK repeat</keyword>
<evidence type="ECO:0000313" key="5">
    <source>
        <dbReference type="Proteomes" id="UP001172684"/>
    </source>
</evidence>
<dbReference type="EMBL" id="JAPDRL010000074">
    <property type="protein sequence ID" value="KAJ9659573.1"/>
    <property type="molecule type" value="Genomic_DNA"/>
</dbReference>
<reference evidence="4" key="1">
    <citation type="submission" date="2022-10" db="EMBL/GenBank/DDBJ databases">
        <title>Culturing micro-colonial fungi from biological soil crusts in the Mojave desert and describing Neophaeococcomyces mojavensis, and introducing the new genera and species Taxawa tesnikishii.</title>
        <authorList>
            <person name="Kurbessoian T."/>
            <person name="Stajich J.E."/>
        </authorList>
    </citation>
    <scope>NUCLEOTIDE SEQUENCE</scope>
    <source>
        <strain evidence="4">TK_1</strain>
    </source>
</reference>
<dbReference type="Gene3D" id="1.25.40.20">
    <property type="entry name" value="Ankyrin repeat-containing domain"/>
    <property type="match status" value="1"/>
</dbReference>
<sequence length="316" mass="35339">MLVPVAHLKKTIQSEEEAGPIGSASWSTLLLSYANLAETTMGQPQVALLSQVEDCQIAWAFSYLRQRLAVKPYVRIDSLLSFAVIADLRLLLAEWRVIESVRGRSTYPLIHIAVLAPGGFLHANLSDRWYQDRSTAIEVLLDNGADIHQVFDNKSAFQTLFYKYSDPYSWGGGGWAPKLARPMEVFLKRHQDPGVRIHYGINGLNKWGAPLHAAAEAYDVHSVRCLLRYGAMVNSFDDDGYTPLDVASSQLRHGIRDKSIDPDIIAEHLNTIQILLDHGAKCSGKELREDPITTEELEKVKKVMTGSWTFQNLPVL</sequence>
<name>A0ABQ9NJP4_9PEZI</name>
<keyword evidence="1" id="KW-0677">Repeat</keyword>
<dbReference type="Proteomes" id="UP001172684">
    <property type="component" value="Unassembled WGS sequence"/>
</dbReference>